<dbReference type="InterPro" id="IPR006076">
    <property type="entry name" value="FAD-dep_OxRdtase"/>
</dbReference>
<proteinExistence type="predicted"/>
<dbReference type="InterPro" id="IPR036188">
    <property type="entry name" value="FAD/NAD-bd_sf"/>
</dbReference>
<keyword evidence="1" id="KW-0285">Flavoprotein</keyword>
<dbReference type="Pfam" id="PF01266">
    <property type="entry name" value="DAO"/>
    <property type="match status" value="1"/>
</dbReference>
<name>A0ABS0PGA9_9BRAD</name>
<reference evidence="4 5" key="1">
    <citation type="submission" date="2020-07" db="EMBL/GenBank/DDBJ databases">
        <title>Bradyrhizobium diversity isolated from nodules of indigenous legumes of Western Australia.</title>
        <authorList>
            <person name="Klepa M.S."/>
        </authorList>
    </citation>
    <scope>NUCLEOTIDE SEQUENCE [LARGE SCALE GENOMIC DNA]</scope>
    <source>
        <strain evidence="4 5">CNPSo 4019</strain>
    </source>
</reference>
<evidence type="ECO:0000259" key="3">
    <source>
        <dbReference type="Pfam" id="PF01266"/>
    </source>
</evidence>
<organism evidence="4 5">
    <name type="scientific">Bradyrhizobium diversitatis</name>
    <dbReference type="NCBI Taxonomy" id="2755406"/>
    <lineage>
        <taxon>Bacteria</taxon>
        <taxon>Pseudomonadati</taxon>
        <taxon>Pseudomonadota</taxon>
        <taxon>Alphaproteobacteria</taxon>
        <taxon>Hyphomicrobiales</taxon>
        <taxon>Nitrobacteraceae</taxon>
        <taxon>Bradyrhizobium</taxon>
    </lineage>
</organism>
<protein>
    <submittedName>
        <fullName evidence="4">NAD(P)/FAD-dependent oxidoreductase</fullName>
    </submittedName>
</protein>
<comment type="caution">
    <text evidence="4">The sequence shown here is derived from an EMBL/GenBank/DDBJ whole genome shotgun (WGS) entry which is preliminary data.</text>
</comment>
<feature type="domain" description="FAD dependent oxidoreductase" evidence="3">
    <location>
        <begin position="126"/>
        <end position="168"/>
    </location>
</feature>
<dbReference type="PRINTS" id="PR00469">
    <property type="entry name" value="PNDRDTASEII"/>
</dbReference>
<feature type="non-terminal residue" evidence="4">
    <location>
        <position position="199"/>
    </location>
</feature>
<feature type="non-terminal residue" evidence="4">
    <location>
        <position position="1"/>
    </location>
</feature>
<keyword evidence="5" id="KW-1185">Reference proteome</keyword>
<sequence length="199" mass="20939">LLPPDRLRALLVAEAELGERIMRALILRRVNLIQDGAGGPVLIGPSNSVGVVRLQGFLTRNGQPHHLLDPDRDRDAAELIARYLPKPEDWPLVVTADGARELGLVRIAQHRAIGMIGGAKGDRIYDVAVVGCGPAGLATAVYAASEGLSVAVLDTRAFGGQAGASARIENYLGFPTGISGQALTARAFTQAQKFGADIM</sequence>
<accession>A0ABS0PGA9</accession>
<keyword evidence="2" id="KW-0560">Oxidoreductase</keyword>
<evidence type="ECO:0000313" key="5">
    <source>
        <dbReference type="Proteomes" id="UP001194539"/>
    </source>
</evidence>
<evidence type="ECO:0000256" key="1">
    <source>
        <dbReference type="ARBA" id="ARBA00022630"/>
    </source>
</evidence>
<dbReference type="Proteomes" id="UP001194539">
    <property type="component" value="Unassembled WGS sequence"/>
</dbReference>
<dbReference type="SUPFAM" id="SSF51905">
    <property type="entry name" value="FAD/NAD(P)-binding domain"/>
    <property type="match status" value="1"/>
</dbReference>
<evidence type="ECO:0000313" key="4">
    <source>
        <dbReference type="EMBL" id="MBH5392339.1"/>
    </source>
</evidence>
<dbReference type="EMBL" id="JACEGD010000132">
    <property type="protein sequence ID" value="MBH5392339.1"/>
    <property type="molecule type" value="Genomic_DNA"/>
</dbReference>
<dbReference type="PANTHER" id="PTHR48105">
    <property type="entry name" value="THIOREDOXIN REDUCTASE 1-RELATED-RELATED"/>
    <property type="match status" value="1"/>
</dbReference>
<dbReference type="Gene3D" id="3.50.50.60">
    <property type="entry name" value="FAD/NAD(P)-binding domain"/>
    <property type="match status" value="1"/>
</dbReference>
<gene>
    <name evidence="4" type="ORF">H1B27_39795</name>
</gene>
<dbReference type="RefSeq" id="WP_197969791.1">
    <property type="nucleotide sequence ID" value="NZ_JACEGD010000132.1"/>
</dbReference>
<evidence type="ECO:0000256" key="2">
    <source>
        <dbReference type="ARBA" id="ARBA00023002"/>
    </source>
</evidence>
<dbReference type="InterPro" id="IPR050097">
    <property type="entry name" value="Ferredoxin-NADP_redctase_2"/>
</dbReference>